<reference evidence="1 2" key="1">
    <citation type="submission" date="2019-01" db="EMBL/GenBank/DDBJ databases">
        <title>Sequencing of cultivated peanut Arachis hypogaea provides insights into genome evolution and oil improvement.</title>
        <authorList>
            <person name="Chen X."/>
        </authorList>
    </citation>
    <scope>NUCLEOTIDE SEQUENCE [LARGE SCALE GENOMIC DNA]</scope>
    <source>
        <strain evidence="2">cv. Fuhuasheng</strain>
        <tissue evidence="1">Leaves</tissue>
    </source>
</reference>
<evidence type="ECO:0000313" key="2">
    <source>
        <dbReference type="Proteomes" id="UP000289738"/>
    </source>
</evidence>
<dbReference type="Gene3D" id="3.40.50.150">
    <property type="entry name" value="Vaccinia Virus protein VP39"/>
    <property type="match status" value="1"/>
</dbReference>
<dbReference type="InterPro" id="IPR029063">
    <property type="entry name" value="SAM-dependent_MTases_sf"/>
</dbReference>
<dbReference type="OrthoDB" id="413520at2759"/>
<dbReference type="Proteomes" id="UP000289738">
    <property type="component" value="Chromosome A01"/>
</dbReference>
<keyword evidence="2" id="KW-1185">Reference proteome</keyword>
<evidence type="ECO:0000313" key="1">
    <source>
        <dbReference type="EMBL" id="RYR78594.1"/>
    </source>
</evidence>
<accession>A0A445ESV7</accession>
<gene>
    <name evidence="1" type="ORF">Ahy_A01g003433</name>
</gene>
<comment type="caution">
    <text evidence="1">The sequence shown here is derived from an EMBL/GenBank/DDBJ whole genome shotgun (WGS) entry which is preliminary data.</text>
</comment>
<dbReference type="SMR" id="A0A445ESV7"/>
<dbReference type="Pfam" id="PF10294">
    <property type="entry name" value="Methyltransf_16"/>
    <property type="match status" value="1"/>
</dbReference>
<dbReference type="Gramene" id="arahy.Tifrunner.gnm2.ann2.Ah01g137000.1">
    <property type="protein sequence ID" value="arahy.Tifrunner.gnm2.ann2.Ah01g137000.1-CDS-1"/>
    <property type="gene ID" value="arahy.Tifrunner.gnm2.ann2.Ah01g137000"/>
</dbReference>
<organism evidence="1 2">
    <name type="scientific">Arachis hypogaea</name>
    <name type="common">Peanut</name>
    <dbReference type="NCBI Taxonomy" id="3818"/>
    <lineage>
        <taxon>Eukaryota</taxon>
        <taxon>Viridiplantae</taxon>
        <taxon>Streptophyta</taxon>
        <taxon>Embryophyta</taxon>
        <taxon>Tracheophyta</taxon>
        <taxon>Spermatophyta</taxon>
        <taxon>Magnoliopsida</taxon>
        <taxon>eudicotyledons</taxon>
        <taxon>Gunneridae</taxon>
        <taxon>Pentapetalae</taxon>
        <taxon>rosids</taxon>
        <taxon>fabids</taxon>
        <taxon>Fabales</taxon>
        <taxon>Fabaceae</taxon>
        <taxon>Papilionoideae</taxon>
        <taxon>50 kb inversion clade</taxon>
        <taxon>dalbergioids sensu lato</taxon>
        <taxon>Dalbergieae</taxon>
        <taxon>Pterocarpus clade</taxon>
        <taxon>Arachis</taxon>
    </lineage>
</organism>
<sequence length="99" mass="11737">MWKDQIEAFNSSFDVVLEMDVVYIEESIQHLISAMKTPVSKDGIVLLGYQVRSPEAHKKFWEMCDEVFDIERVPCDHLHPEYAYEETDIFLLQKKKKKK</sequence>
<dbReference type="InterPro" id="IPR019410">
    <property type="entry name" value="Methyltransf_16"/>
</dbReference>
<dbReference type="STRING" id="3818.A0A445ESV7"/>
<dbReference type="AlphaFoldDB" id="A0A445ESV7"/>
<protein>
    <submittedName>
        <fullName evidence="1">Uncharacterized protein</fullName>
    </submittedName>
</protein>
<name>A0A445ESV7_ARAHY</name>
<proteinExistence type="predicted"/>
<dbReference type="EMBL" id="SDMP01000001">
    <property type="protein sequence ID" value="RYR78594.1"/>
    <property type="molecule type" value="Genomic_DNA"/>
</dbReference>